<comment type="caution">
    <text evidence="1">The sequence shown here is derived from an EMBL/GenBank/DDBJ whole genome shotgun (WGS) entry which is preliminary data.</text>
</comment>
<proteinExistence type="predicted"/>
<evidence type="ECO:0000313" key="2">
    <source>
        <dbReference type="Proteomes" id="UP000824156"/>
    </source>
</evidence>
<dbReference type="AlphaFoldDB" id="A0A9D1W7X0"/>
<organism evidence="1 2">
    <name type="scientific">Candidatus Sphingobacterium stercoripullorum</name>
    <dbReference type="NCBI Taxonomy" id="2838759"/>
    <lineage>
        <taxon>Bacteria</taxon>
        <taxon>Pseudomonadati</taxon>
        <taxon>Bacteroidota</taxon>
        <taxon>Sphingobacteriia</taxon>
        <taxon>Sphingobacteriales</taxon>
        <taxon>Sphingobacteriaceae</taxon>
        <taxon>Sphingobacterium</taxon>
    </lineage>
</organism>
<reference evidence="1" key="1">
    <citation type="journal article" date="2021" name="PeerJ">
        <title>Extensive microbial diversity within the chicken gut microbiome revealed by metagenomics and culture.</title>
        <authorList>
            <person name="Gilroy R."/>
            <person name="Ravi A."/>
            <person name="Getino M."/>
            <person name="Pursley I."/>
            <person name="Horton D.L."/>
            <person name="Alikhan N.F."/>
            <person name="Baker D."/>
            <person name="Gharbi K."/>
            <person name="Hall N."/>
            <person name="Watson M."/>
            <person name="Adriaenssens E.M."/>
            <person name="Foster-Nyarko E."/>
            <person name="Jarju S."/>
            <person name="Secka A."/>
            <person name="Antonio M."/>
            <person name="Oren A."/>
            <person name="Chaudhuri R.R."/>
            <person name="La Ragione R."/>
            <person name="Hildebrand F."/>
            <person name="Pallen M.J."/>
        </authorList>
    </citation>
    <scope>NUCLEOTIDE SEQUENCE</scope>
    <source>
        <strain evidence="1">1719</strain>
    </source>
</reference>
<gene>
    <name evidence="1" type="ORF">H9853_03640</name>
</gene>
<accession>A0A9D1W7X0</accession>
<reference evidence="1" key="2">
    <citation type="submission" date="2021-04" db="EMBL/GenBank/DDBJ databases">
        <authorList>
            <person name="Gilroy R."/>
        </authorList>
    </citation>
    <scope>NUCLEOTIDE SEQUENCE</scope>
    <source>
        <strain evidence="1">1719</strain>
    </source>
</reference>
<feature type="non-terminal residue" evidence="1">
    <location>
        <position position="83"/>
    </location>
</feature>
<sequence length="83" mass="9677">MAKSIPKYKDPKIVKAKRGWFIALYYENPNALGSYKRFEISGGVNRIKDLAKREKAINELRSVLIRVLKEGFDPFYTLKEEIL</sequence>
<evidence type="ECO:0000313" key="1">
    <source>
        <dbReference type="EMBL" id="HIX54093.1"/>
    </source>
</evidence>
<dbReference type="EMBL" id="DXEZ01000103">
    <property type="protein sequence ID" value="HIX54093.1"/>
    <property type="molecule type" value="Genomic_DNA"/>
</dbReference>
<name>A0A9D1W7X0_9SPHI</name>
<protein>
    <submittedName>
        <fullName evidence="1">Uncharacterized protein</fullName>
    </submittedName>
</protein>
<dbReference type="Proteomes" id="UP000824156">
    <property type="component" value="Unassembled WGS sequence"/>
</dbReference>